<dbReference type="Pfam" id="PF05721">
    <property type="entry name" value="PhyH"/>
    <property type="match status" value="1"/>
</dbReference>
<dbReference type="Pfam" id="PF25583">
    <property type="entry name" value="WCX"/>
    <property type="match status" value="1"/>
</dbReference>
<evidence type="ECO:0000259" key="1">
    <source>
        <dbReference type="Pfam" id="PF13280"/>
    </source>
</evidence>
<protein>
    <submittedName>
        <fullName evidence="3">WYL domain-containing protein</fullName>
    </submittedName>
</protein>
<accession>A0ABT3RQW4</accession>
<dbReference type="PANTHER" id="PTHR34580">
    <property type="match status" value="1"/>
</dbReference>
<evidence type="ECO:0000259" key="2">
    <source>
        <dbReference type="Pfam" id="PF25583"/>
    </source>
</evidence>
<evidence type="ECO:0000313" key="4">
    <source>
        <dbReference type="Proteomes" id="UP001209885"/>
    </source>
</evidence>
<comment type="caution">
    <text evidence="3">The sequence shown here is derived from an EMBL/GenBank/DDBJ whole genome shotgun (WGS) entry which is preliminary data.</text>
</comment>
<dbReference type="InterPro" id="IPR057727">
    <property type="entry name" value="WCX_dom"/>
</dbReference>
<feature type="domain" description="WCX" evidence="2">
    <location>
        <begin position="252"/>
        <end position="325"/>
    </location>
</feature>
<dbReference type="Proteomes" id="UP001209885">
    <property type="component" value="Unassembled WGS sequence"/>
</dbReference>
<gene>
    <name evidence="3" type="ORF">OO013_09840</name>
</gene>
<name>A0ABT3RQW4_9BACT</name>
<dbReference type="SUPFAM" id="SSF51197">
    <property type="entry name" value="Clavaminate synthase-like"/>
    <property type="match status" value="1"/>
</dbReference>
<dbReference type="PROSITE" id="PS52050">
    <property type="entry name" value="WYL"/>
    <property type="match status" value="1"/>
</dbReference>
<feature type="domain" description="WYL" evidence="1">
    <location>
        <begin position="155"/>
        <end position="222"/>
    </location>
</feature>
<evidence type="ECO:0000313" key="3">
    <source>
        <dbReference type="EMBL" id="MCX2744167.1"/>
    </source>
</evidence>
<dbReference type="Gene3D" id="2.60.120.620">
    <property type="entry name" value="q2cbj1_9rhob like domain"/>
    <property type="match status" value="1"/>
</dbReference>
<proteinExistence type="predicted"/>
<dbReference type="Pfam" id="PF13280">
    <property type="entry name" value="WYL"/>
    <property type="match status" value="1"/>
</dbReference>
<dbReference type="InterPro" id="IPR051534">
    <property type="entry name" value="CBASS_pafABC_assoc_protein"/>
</dbReference>
<reference evidence="3 4" key="1">
    <citation type="submission" date="2022-11" db="EMBL/GenBank/DDBJ databases">
        <title>The characterization of three novel Bacteroidetes species and genomic analysis of their roles in tidal elemental geochemical cycles.</title>
        <authorList>
            <person name="Ma K."/>
        </authorList>
    </citation>
    <scope>NUCLEOTIDE SEQUENCE [LARGE SCALE GENOMIC DNA]</scope>
    <source>
        <strain evidence="3 4">M17</strain>
    </source>
</reference>
<dbReference type="EMBL" id="JAPFQN010000005">
    <property type="protein sequence ID" value="MCX2744167.1"/>
    <property type="molecule type" value="Genomic_DNA"/>
</dbReference>
<dbReference type="InterPro" id="IPR008775">
    <property type="entry name" value="Phytyl_CoA_dOase-like"/>
</dbReference>
<sequence length="532" mass="62254">MPVTRNALIRYKTIDNCLRNRQRRWTLDDLIDTCSEALYEFEGIDKGVSRRTVQMDIQMMRSEKLGYNAPIIVVDRKYYTYDDPDYSITNIPLTDKDLNKLTEVTNILRQFKGFSHFKELSGMVQKLEDKIHVSKTNEHPIIDLEKNENLKGLEYIDPIYHSILNKKVLELEYQSFKARKSNTFFFHPALLKEFRNRWFVLGKKNERSGYVLLALDRINDLKITNNKIIQFDQSEITDFFKHVIGVSTGGPLHEVILLIDHSNAPYVLTKPIHHSQEIISKSDEGVTIKLHLQLNFELEREILGFGDRIKVLSPPRLRSIIKQRLNHSIDLYNTELNENKIKYYDKKLAQKGTLITNFVYTRKEIGRMGRLLQNLSNNSDNKIDDLFEKIPDIKKIVINFNFNKILNSINSELSPLYAKLTLKPNDESSKLDWHQDDDLERYNLSEDYVNKCLIIRIHLDDITLDNGCMMVFHGSHREKLTKEKIDLITKNSLPSQIEVNAGGIHIYKPYLIKKHSKSFSNRNRRVIEILMG</sequence>
<organism evidence="3 4">
    <name type="scientific">Mangrovivirga halotolerans</name>
    <dbReference type="NCBI Taxonomy" id="2993936"/>
    <lineage>
        <taxon>Bacteria</taxon>
        <taxon>Pseudomonadati</taxon>
        <taxon>Bacteroidota</taxon>
        <taxon>Cytophagia</taxon>
        <taxon>Cytophagales</taxon>
        <taxon>Mangrovivirgaceae</taxon>
        <taxon>Mangrovivirga</taxon>
    </lineage>
</organism>
<dbReference type="PANTHER" id="PTHR34580:SF9">
    <property type="entry name" value="SLL5097 PROTEIN"/>
    <property type="match status" value="1"/>
</dbReference>
<keyword evidence="4" id="KW-1185">Reference proteome</keyword>
<dbReference type="InterPro" id="IPR026881">
    <property type="entry name" value="WYL_dom"/>
</dbReference>
<dbReference type="RefSeq" id="WP_266056633.1">
    <property type="nucleotide sequence ID" value="NZ_JAPFQN010000005.1"/>
</dbReference>